<evidence type="ECO:0008006" key="3">
    <source>
        <dbReference type="Google" id="ProtNLM"/>
    </source>
</evidence>
<proteinExistence type="predicted"/>
<evidence type="ECO:0000313" key="2">
    <source>
        <dbReference type="Proteomes" id="UP000449944"/>
    </source>
</evidence>
<dbReference type="AlphaFoldDB" id="A0AAW9VD08"/>
<reference evidence="1 2" key="1">
    <citation type="submission" date="2019-10" db="EMBL/GenBank/DDBJ databases">
        <title>Comparative genomic analysis of Providencia.</title>
        <authorList>
            <person name="Yuan C."/>
            <person name="Wei Y."/>
            <person name="Yin Z."/>
        </authorList>
    </citation>
    <scope>NUCLEOTIDE SEQUENCE [LARGE SCALE GENOMIC DNA]</scope>
    <source>
        <strain evidence="2">wls1934</strain>
    </source>
</reference>
<sequence length="49" mass="5597">MDKAHERANIWGNQFMQIKDGGYLNIDAGYGKKHEGERLIQEFTGKTIS</sequence>
<comment type="caution">
    <text evidence="1">The sequence shown here is derived from an EMBL/GenBank/DDBJ whole genome shotgun (WGS) entry which is preliminary data.</text>
</comment>
<name>A0AAW9VD08_9GAMM</name>
<gene>
    <name evidence="1" type="ORF">GKR67_12490</name>
</gene>
<organism evidence="1 2">
    <name type="scientific">Providencia alcalifaciens</name>
    <dbReference type="NCBI Taxonomy" id="126385"/>
    <lineage>
        <taxon>Bacteria</taxon>
        <taxon>Pseudomonadati</taxon>
        <taxon>Pseudomonadota</taxon>
        <taxon>Gammaproteobacteria</taxon>
        <taxon>Enterobacterales</taxon>
        <taxon>Morganellaceae</taxon>
        <taxon>Providencia</taxon>
    </lineage>
</organism>
<dbReference type="EMBL" id="WLUB01000044">
    <property type="protein sequence ID" value="MTC35430.1"/>
    <property type="molecule type" value="Genomic_DNA"/>
</dbReference>
<accession>A0AAW9VD08</accession>
<protein>
    <recommendedName>
        <fullName evidence="3">Transposase</fullName>
    </recommendedName>
</protein>
<evidence type="ECO:0000313" key="1">
    <source>
        <dbReference type="EMBL" id="MTC35430.1"/>
    </source>
</evidence>
<dbReference type="Proteomes" id="UP000449944">
    <property type="component" value="Unassembled WGS sequence"/>
</dbReference>